<sequence>MMKTKSQLRTELRNLRRQHVDALPDAMRGLVFRRPPRPLLDLIPAGSTIGLYRANADEAPATHYAGFFHENGHRLALPRFAARDSAMEFASHIDPFAETDLVEGPFGLMQPGPAAEKIVPDVLVMPLIGFTERGERLGQGGGHYDRWLEQHPETRTIGLAWDCQLVDELPVEAHDRPLDLVVTPTRMYGPF</sequence>
<dbReference type="NCBIfam" id="TIGR02727">
    <property type="entry name" value="MTHFS_bact"/>
    <property type="match status" value="1"/>
</dbReference>
<comment type="catalytic activity">
    <reaction evidence="5">
        <text>(6S)-5-formyl-5,6,7,8-tetrahydrofolate + ATP = (6R)-5,10-methenyltetrahydrofolate + ADP + phosphate</text>
        <dbReference type="Rhea" id="RHEA:10488"/>
        <dbReference type="ChEBI" id="CHEBI:30616"/>
        <dbReference type="ChEBI" id="CHEBI:43474"/>
        <dbReference type="ChEBI" id="CHEBI:57455"/>
        <dbReference type="ChEBI" id="CHEBI:57457"/>
        <dbReference type="ChEBI" id="CHEBI:456216"/>
        <dbReference type="EC" id="6.3.3.2"/>
    </reaction>
</comment>
<keyword evidence="3 4" id="KW-0067">ATP-binding</keyword>
<feature type="binding site" evidence="4">
    <location>
        <begin position="136"/>
        <end position="144"/>
    </location>
    <ligand>
        <name>ATP</name>
        <dbReference type="ChEBI" id="CHEBI:30616"/>
    </ligand>
</feature>
<evidence type="ECO:0000256" key="2">
    <source>
        <dbReference type="ARBA" id="ARBA00022741"/>
    </source>
</evidence>
<evidence type="ECO:0000256" key="3">
    <source>
        <dbReference type="ARBA" id="ARBA00022840"/>
    </source>
</evidence>
<evidence type="ECO:0000313" key="6">
    <source>
        <dbReference type="EMBL" id="ALE16278.1"/>
    </source>
</evidence>
<dbReference type="RefSeq" id="WP_338021454.1">
    <property type="nucleotide sequence ID" value="NZ_CP012669.1"/>
</dbReference>
<dbReference type="InterPro" id="IPR024185">
    <property type="entry name" value="FTHF_cligase-like_sf"/>
</dbReference>
<dbReference type="EMBL" id="CP012669">
    <property type="protein sequence ID" value="ALE16278.1"/>
    <property type="molecule type" value="Genomic_DNA"/>
</dbReference>
<comment type="similarity">
    <text evidence="1 5">Belongs to the 5-formyltetrahydrofolate cyclo-ligase family.</text>
</comment>
<protein>
    <recommendedName>
        <fullName evidence="5">5-formyltetrahydrofolate cyclo-ligase</fullName>
        <ecNumber evidence="5">6.3.3.2</ecNumber>
    </recommendedName>
</protein>
<dbReference type="Pfam" id="PF01812">
    <property type="entry name" value="5-FTHF_cyc-lig"/>
    <property type="match status" value="1"/>
</dbReference>
<dbReference type="Proteomes" id="UP000057938">
    <property type="component" value="Chromosome"/>
</dbReference>
<dbReference type="Gene3D" id="3.40.50.10420">
    <property type="entry name" value="NagB/RpiA/CoA transferase-like"/>
    <property type="match status" value="1"/>
</dbReference>
<name>A0A0M4M3M5_9SPHN</name>
<dbReference type="InterPro" id="IPR002698">
    <property type="entry name" value="FTHF_cligase"/>
</dbReference>
<dbReference type="GO" id="GO:0005524">
    <property type="term" value="F:ATP binding"/>
    <property type="evidence" value="ECO:0007669"/>
    <property type="project" value="UniProtKB-KW"/>
</dbReference>
<dbReference type="PANTHER" id="PTHR23407:SF1">
    <property type="entry name" value="5-FORMYLTETRAHYDROFOLATE CYCLO-LIGASE"/>
    <property type="match status" value="1"/>
</dbReference>
<evidence type="ECO:0000256" key="5">
    <source>
        <dbReference type="RuleBase" id="RU361279"/>
    </source>
</evidence>
<dbReference type="KEGG" id="aep:AMC99_00979"/>
<proteinExistence type="inferred from homology"/>
<evidence type="ECO:0000313" key="7">
    <source>
        <dbReference type="Proteomes" id="UP000057938"/>
    </source>
</evidence>
<keyword evidence="7" id="KW-1185">Reference proteome</keyword>
<dbReference type="AlphaFoldDB" id="A0A0M4M3M5"/>
<gene>
    <name evidence="6" type="ORF">AMC99_00979</name>
</gene>
<dbReference type="STRING" id="361183.AMC99_00979"/>
<keyword evidence="5" id="KW-0460">Magnesium</keyword>
<comment type="cofactor">
    <cofactor evidence="5">
        <name>Mg(2+)</name>
        <dbReference type="ChEBI" id="CHEBI:18420"/>
    </cofactor>
</comment>
<evidence type="ECO:0000256" key="4">
    <source>
        <dbReference type="PIRSR" id="PIRSR006806-1"/>
    </source>
</evidence>
<dbReference type="SUPFAM" id="SSF100950">
    <property type="entry name" value="NagB/RpiA/CoA transferase-like"/>
    <property type="match status" value="1"/>
</dbReference>
<feature type="binding site" evidence="4">
    <location>
        <position position="58"/>
    </location>
    <ligand>
        <name>substrate</name>
    </ligand>
</feature>
<keyword evidence="6" id="KW-0436">Ligase</keyword>
<keyword evidence="2 4" id="KW-0547">Nucleotide-binding</keyword>
<feature type="binding site" evidence="4">
    <location>
        <begin position="5"/>
        <end position="9"/>
    </location>
    <ligand>
        <name>ATP</name>
        <dbReference type="ChEBI" id="CHEBI:30616"/>
    </ligand>
</feature>
<dbReference type="GO" id="GO:0030272">
    <property type="term" value="F:5-formyltetrahydrofolate cyclo-ligase activity"/>
    <property type="evidence" value="ECO:0007669"/>
    <property type="project" value="UniProtKB-EC"/>
</dbReference>
<dbReference type="PIRSF" id="PIRSF006806">
    <property type="entry name" value="FTHF_cligase"/>
    <property type="match status" value="1"/>
</dbReference>
<dbReference type="PATRIC" id="fig|361183.4.peg.958"/>
<organism evidence="6 7">
    <name type="scientific">Altererythrobacter epoxidivorans</name>
    <dbReference type="NCBI Taxonomy" id="361183"/>
    <lineage>
        <taxon>Bacteria</taxon>
        <taxon>Pseudomonadati</taxon>
        <taxon>Pseudomonadota</taxon>
        <taxon>Alphaproteobacteria</taxon>
        <taxon>Sphingomonadales</taxon>
        <taxon>Erythrobacteraceae</taxon>
        <taxon>Altererythrobacter</taxon>
    </lineage>
</organism>
<dbReference type="GO" id="GO:0035999">
    <property type="term" value="P:tetrahydrofolate interconversion"/>
    <property type="evidence" value="ECO:0007669"/>
    <property type="project" value="TreeGrafter"/>
</dbReference>
<keyword evidence="5" id="KW-0479">Metal-binding</keyword>
<evidence type="ECO:0000256" key="1">
    <source>
        <dbReference type="ARBA" id="ARBA00010638"/>
    </source>
</evidence>
<dbReference type="GO" id="GO:0009396">
    <property type="term" value="P:folic acid-containing compound biosynthetic process"/>
    <property type="evidence" value="ECO:0007669"/>
    <property type="project" value="TreeGrafter"/>
</dbReference>
<accession>A0A0M4M3M5</accession>
<dbReference type="PANTHER" id="PTHR23407">
    <property type="entry name" value="ATPASE INHIBITOR/5-FORMYLTETRAHYDROFOLATE CYCLO-LIGASE"/>
    <property type="match status" value="1"/>
</dbReference>
<reference evidence="6 7" key="1">
    <citation type="submission" date="2015-09" db="EMBL/GenBank/DDBJ databases">
        <title>Complete genome sequence of a benzo[a]pyrene-degrading bacterium Altererythrobacter epoxidivorans CGMCC 1.7731T.</title>
        <authorList>
            <person name="Li Z."/>
            <person name="Cheng H."/>
            <person name="Huo Y."/>
            <person name="Xu X."/>
        </authorList>
    </citation>
    <scope>NUCLEOTIDE SEQUENCE [LARGE SCALE GENOMIC DNA]</scope>
    <source>
        <strain evidence="6 7">CGMCC 1.7731</strain>
    </source>
</reference>
<dbReference type="GO" id="GO:0046872">
    <property type="term" value="F:metal ion binding"/>
    <property type="evidence" value="ECO:0007669"/>
    <property type="project" value="UniProtKB-KW"/>
</dbReference>
<dbReference type="EC" id="6.3.3.2" evidence="5"/>
<dbReference type="InterPro" id="IPR037171">
    <property type="entry name" value="NagB/RpiA_transferase-like"/>
</dbReference>